<dbReference type="EMBL" id="KN834434">
    <property type="protein sequence ID" value="KIK10776.1"/>
    <property type="molecule type" value="Genomic_DNA"/>
</dbReference>
<name>A0A0C9Y0M5_9AGAM</name>
<organism evidence="2 3">
    <name type="scientific">Pisolithus microcarpus 441</name>
    <dbReference type="NCBI Taxonomy" id="765257"/>
    <lineage>
        <taxon>Eukaryota</taxon>
        <taxon>Fungi</taxon>
        <taxon>Dikarya</taxon>
        <taxon>Basidiomycota</taxon>
        <taxon>Agaricomycotina</taxon>
        <taxon>Agaricomycetes</taxon>
        <taxon>Agaricomycetidae</taxon>
        <taxon>Boletales</taxon>
        <taxon>Sclerodermatineae</taxon>
        <taxon>Pisolithaceae</taxon>
        <taxon>Pisolithus</taxon>
    </lineage>
</organism>
<keyword evidence="3" id="KW-1185">Reference proteome</keyword>
<feature type="compositionally biased region" description="Low complexity" evidence="1">
    <location>
        <begin position="13"/>
        <end position="46"/>
    </location>
</feature>
<dbReference type="STRING" id="765257.A0A0C9Y0M5"/>
<evidence type="ECO:0000313" key="2">
    <source>
        <dbReference type="EMBL" id="KIK10776.1"/>
    </source>
</evidence>
<reference evidence="3" key="2">
    <citation type="submission" date="2015-01" db="EMBL/GenBank/DDBJ databases">
        <title>Evolutionary Origins and Diversification of the Mycorrhizal Mutualists.</title>
        <authorList>
            <consortium name="DOE Joint Genome Institute"/>
            <consortium name="Mycorrhizal Genomics Consortium"/>
            <person name="Kohler A."/>
            <person name="Kuo A."/>
            <person name="Nagy L.G."/>
            <person name="Floudas D."/>
            <person name="Copeland A."/>
            <person name="Barry K.W."/>
            <person name="Cichocki N."/>
            <person name="Veneault-Fourrey C."/>
            <person name="LaButti K."/>
            <person name="Lindquist E.A."/>
            <person name="Lipzen A."/>
            <person name="Lundell T."/>
            <person name="Morin E."/>
            <person name="Murat C."/>
            <person name="Riley R."/>
            <person name="Ohm R."/>
            <person name="Sun H."/>
            <person name="Tunlid A."/>
            <person name="Henrissat B."/>
            <person name="Grigoriev I.V."/>
            <person name="Hibbett D.S."/>
            <person name="Martin F."/>
        </authorList>
    </citation>
    <scope>NUCLEOTIDE SEQUENCE [LARGE SCALE GENOMIC DNA]</scope>
    <source>
        <strain evidence="3">441</strain>
    </source>
</reference>
<sequence>MSKEGSPDGTSNVSPVQEEQAPVVVPTVRESMMSSVVPSSTPTTTVAKGKKKETSVERE</sequence>
<accession>A0A0C9Y0M5</accession>
<gene>
    <name evidence="2" type="ORF">PISMIDRAFT_690747</name>
</gene>
<proteinExistence type="predicted"/>
<feature type="region of interest" description="Disordered" evidence="1">
    <location>
        <begin position="1"/>
        <end position="59"/>
    </location>
</feature>
<dbReference type="AlphaFoldDB" id="A0A0C9Y0M5"/>
<reference evidence="2 3" key="1">
    <citation type="submission" date="2014-04" db="EMBL/GenBank/DDBJ databases">
        <authorList>
            <consortium name="DOE Joint Genome Institute"/>
            <person name="Kuo A."/>
            <person name="Kohler A."/>
            <person name="Costa M.D."/>
            <person name="Nagy L.G."/>
            <person name="Floudas D."/>
            <person name="Copeland A."/>
            <person name="Barry K.W."/>
            <person name="Cichocki N."/>
            <person name="Veneault-Fourrey C."/>
            <person name="LaButti K."/>
            <person name="Lindquist E.A."/>
            <person name="Lipzen A."/>
            <person name="Lundell T."/>
            <person name="Morin E."/>
            <person name="Murat C."/>
            <person name="Sun H."/>
            <person name="Tunlid A."/>
            <person name="Henrissat B."/>
            <person name="Grigoriev I.V."/>
            <person name="Hibbett D.S."/>
            <person name="Martin F."/>
            <person name="Nordberg H.P."/>
            <person name="Cantor M.N."/>
            <person name="Hua S.X."/>
        </authorList>
    </citation>
    <scope>NUCLEOTIDE SEQUENCE [LARGE SCALE GENOMIC DNA]</scope>
    <source>
        <strain evidence="2 3">441</strain>
    </source>
</reference>
<dbReference type="HOGENOM" id="CLU_2967404_0_0_1"/>
<dbReference type="Proteomes" id="UP000054018">
    <property type="component" value="Unassembled WGS sequence"/>
</dbReference>
<evidence type="ECO:0000313" key="3">
    <source>
        <dbReference type="Proteomes" id="UP000054018"/>
    </source>
</evidence>
<evidence type="ECO:0000256" key="1">
    <source>
        <dbReference type="SAM" id="MobiDB-lite"/>
    </source>
</evidence>
<feature type="non-terminal residue" evidence="2">
    <location>
        <position position="59"/>
    </location>
</feature>
<protein>
    <submittedName>
        <fullName evidence="2">Uncharacterized protein</fullName>
    </submittedName>
</protein>